<keyword evidence="2 5" id="KW-0812">Transmembrane</keyword>
<dbReference type="PIRSF" id="PIRSF030066">
    <property type="entry name" value="UCP030066"/>
    <property type="match status" value="1"/>
</dbReference>
<dbReference type="InterPro" id="IPR016944">
    <property type="entry name" value="UCP030066"/>
</dbReference>
<dbReference type="GO" id="GO:0016020">
    <property type="term" value="C:membrane"/>
    <property type="evidence" value="ECO:0007669"/>
    <property type="project" value="UniProtKB-SubCell"/>
</dbReference>
<evidence type="ECO:0000256" key="3">
    <source>
        <dbReference type="ARBA" id="ARBA00022989"/>
    </source>
</evidence>
<gene>
    <name evidence="6" type="ORF">EV199_3639</name>
</gene>
<proteinExistence type="predicted"/>
<dbReference type="Pfam" id="PF13564">
    <property type="entry name" value="DoxX_2"/>
    <property type="match status" value="1"/>
</dbReference>
<evidence type="ECO:0000256" key="1">
    <source>
        <dbReference type="ARBA" id="ARBA00004141"/>
    </source>
</evidence>
<dbReference type="Proteomes" id="UP000293874">
    <property type="component" value="Unassembled WGS sequence"/>
</dbReference>
<feature type="transmembrane region" description="Helical" evidence="5">
    <location>
        <begin position="45"/>
        <end position="62"/>
    </location>
</feature>
<dbReference type="InterPro" id="IPR032808">
    <property type="entry name" value="DoxX"/>
</dbReference>
<dbReference type="OrthoDB" id="7960583at2"/>
<feature type="transmembrane region" description="Helical" evidence="5">
    <location>
        <begin position="74"/>
        <end position="91"/>
    </location>
</feature>
<name>A0A4V2F0Y3_9BACT</name>
<dbReference type="EMBL" id="SGXA01000002">
    <property type="protein sequence ID" value="RZS71731.1"/>
    <property type="molecule type" value="Genomic_DNA"/>
</dbReference>
<comment type="subcellular location">
    <subcellularLocation>
        <location evidence="1">Membrane</location>
        <topology evidence="1">Multi-pass membrane protein</topology>
    </subcellularLocation>
</comment>
<evidence type="ECO:0000256" key="2">
    <source>
        <dbReference type="ARBA" id="ARBA00022692"/>
    </source>
</evidence>
<keyword evidence="3 5" id="KW-1133">Transmembrane helix</keyword>
<keyword evidence="4 5" id="KW-0472">Membrane</keyword>
<sequence>MKPSKTLYWIVTIIFAALMLMDGFAGFAMTEDGKAAMQQLGYPNYIMYLVGAGKILGAIAILQTRYKTIKEWAYAGFTINFISAAASWAIVGAPIAYSVFPLIMLAVMFFTYYIWKRYERRPSQVPALAI</sequence>
<organism evidence="6 7">
    <name type="scientific">Pseudobacter ginsenosidimutans</name>
    <dbReference type="NCBI Taxonomy" id="661488"/>
    <lineage>
        <taxon>Bacteria</taxon>
        <taxon>Pseudomonadati</taxon>
        <taxon>Bacteroidota</taxon>
        <taxon>Chitinophagia</taxon>
        <taxon>Chitinophagales</taxon>
        <taxon>Chitinophagaceae</taxon>
        <taxon>Pseudobacter</taxon>
    </lineage>
</organism>
<reference evidence="6 7" key="1">
    <citation type="submission" date="2019-02" db="EMBL/GenBank/DDBJ databases">
        <title>Genomic Encyclopedia of Type Strains, Phase IV (KMG-IV): sequencing the most valuable type-strain genomes for metagenomic binning, comparative biology and taxonomic classification.</title>
        <authorList>
            <person name="Goeker M."/>
        </authorList>
    </citation>
    <scope>NUCLEOTIDE SEQUENCE [LARGE SCALE GENOMIC DNA]</scope>
    <source>
        <strain evidence="6 7">DSM 18116</strain>
    </source>
</reference>
<feature type="transmembrane region" description="Helical" evidence="5">
    <location>
        <begin position="97"/>
        <end position="115"/>
    </location>
</feature>
<accession>A0A4V2F0Y3</accession>
<keyword evidence="7" id="KW-1185">Reference proteome</keyword>
<protein>
    <submittedName>
        <fullName evidence="6">DoxX-like protein</fullName>
    </submittedName>
</protein>
<dbReference type="RefSeq" id="WP_130542205.1">
    <property type="nucleotide sequence ID" value="NZ_CP042431.1"/>
</dbReference>
<evidence type="ECO:0000313" key="7">
    <source>
        <dbReference type="Proteomes" id="UP000293874"/>
    </source>
</evidence>
<comment type="caution">
    <text evidence="6">The sequence shown here is derived from an EMBL/GenBank/DDBJ whole genome shotgun (WGS) entry which is preliminary data.</text>
</comment>
<dbReference type="AlphaFoldDB" id="A0A4V2F0Y3"/>
<evidence type="ECO:0000313" key="6">
    <source>
        <dbReference type="EMBL" id="RZS71731.1"/>
    </source>
</evidence>
<evidence type="ECO:0000256" key="4">
    <source>
        <dbReference type="ARBA" id="ARBA00023136"/>
    </source>
</evidence>
<evidence type="ECO:0000256" key="5">
    <source>
        <dbReference type="SAM" id="Phobius"/>
    </source>
</evidence>
<feature type="transmembrane region" description="Helical" evidence="5">
    <location>
        <begin position="7"/>
        <end position="25"/>
    </location>
</feature>